<protein>
    <submittedName>
        <fullName evidence="1">Uncharacterized protein</fullName>
    </submittedName>
</protein>
<organism evidence="1">
    <name type="scientific">Bionectria ochroleuca</name>
    <name type="common">Gliocladium roseum</name>
    <dbReference type="NCBI Taxonomy" id="29856"/>
    <lineage>
        <taxon>Eukaryota</taxon>
        <taxon>Fungi</taxon>
        <taxon>Dikarya</taxon>
        <taxon>Ascomycota</taxon>
        <taxon>Pezizomycotina</taxon>
        <taxon>Sordariomycetes</taxon>
        <taxon>Hypocreomycetidae</taxon>
        <taxon>Hypocreales</taxon>
        <taxon>Bionectriaceae</taxon>
        <taxon>Clonostachys</taxon>
    </lineage>
</organism>
<gene>
    <name evidence="1" type="ORF">BN869_000004909_1</name>
</gene>
<dbReference type="AlphaFoldDB" id="A0A0B7K000"/>
<evidence type="ECO:0000313" key="1">
    <source>
        <dbReference type="EMBL" id="CEO48852.1"/>
    </source>
</evidence>
<reference evidence="1" key="1">
    <citation type="submission" date="2015-01" db="EMBL/GenBank/DDBJ databases">
        <authorList>
            <person name="Durling Mikael"/>
        </authorList>
    </citation>
    <scope>NUCLEOTIDE SEQUENCE</scope>
</reference>
<sequence length="88" mass="9715">MSCQLVASFTLRTIDNPCLAAANLFYFGSDGTPRGPAMQPYHVRQRSAANHWNHLAKGGGNFLSKAPQRVWTLLSVSPTQDRVTYHAI</sequence>
<name>A0A0B7K000_BIOOC</name>
<dbReference type="EMBL" id="CDPU01000012">
    <property type="protein sequence ID" value="CEO48852.1"/>
    <property type="molecule type" value="Genomic_DNA"/>
</dbReference>
<accession>A0A0B7K000</accession>
<proteinExistence type="predicted"/>